<dbReference type="Proteomes" id="UP000066624">
    <property type="component" value="Chromosome"/>
</dbReference>
<proteinExistence type="predicted"/>
<dbReference type="PANTHER" id="PTHR36302">
    <property type="entry name" value="BLR7088 PROTEIN"/>
    <property type="match status" value="1"/>
</dbReference>
<dbReference type="InterPro" id="IPR058248">
    <property type="entry name" value="Lxx211020-like"/>
</dbReference>
<dbReference type="InterPro" id="IPR036182">
    <property type="entry name" value="PCuAC_sf"/>
</dbReference>
<sequence>MIRSTLSALFLLILTGPAFSAGALRIEGAWSPLAPPGRMMAGFMEITNTGDETVRLVDARSDRFGRVEIHTMRMVDGVMRMRRVEALEIQPGEKLSLAPGGFHLMLMQPQGAFELGDHIELTLIDENGGEWPLRSEVRPRRNRR</sequence>
<dbReference type="InterPro" id="IPR007410">
    <property type="entry name" value="LpqE-like"/>
</dbReference>
<accession>A0A0K0XXE4</accession>
<gene>
    <name evidence="1" type="ORF">WM2015_2003</name>
</gene>
<dbReference type="SUPFAM" id="SSF110087">
    <property type="entry name" value="DR1885-like metal-binding protein"/>
    <property type="match status" value="1"/>
</dbReference>
<dbReference type="STRING" id="1579979.WM2015_2003"/>
<evidence type="ECO:0000313" key="1">
    <source>
        <dbReference type="EMBL" id="AKS42369.1"/>
    </source>
</evidence>
<evidence type="ECO:0000313" key="2">
    <source>
        <dbReference type="Proteomes" id="UP000066624"/>
    </source>
</evidence>
<dbReference type="EMBL" id="CP012154">
    <property type="protein sequence ID" value="AKS42369.1"/>
    <property type="molecule type" value="Genomic_DNA"/>
</dbReference>
<protein>
    <submittedName>
        <fullName evidence="1">Uncharacterized protein</fullName>
    </submittedName>
</protein>
<dbReference type="RefSeq" id="WP_049725937.1">
    <property type="nucleotide sequence ID" value="NZ_CP012154.1"/>
</dbReference>
<dbReference type="AlphaFoldDB" id="A0A0K0XXE4"/>
<dbReference type="Pfam" id="PF04314">
    <property type="entry name" value="PCuAC"/>
    <property type="match status" value="1"/>
</dbReference>
<reference evidence="1 2" key="1">
    <citation type="submission" date="2015-07" db="EMBL/GenBank/DDBJ databases">
        <authorList>
            <person name="Noorani M."/>
        </authorList>
    </citation>
    <scope>NUCLEOTIDE SEQUENCE [LARGE SCALE GENOMIC DNA]</scope>
    <source>
        <strain evidence="1 2">KCTC 42284</strain>
    </source>
</reference>
<organism evidence="1 2">
    <name type="scientific">Wenzhouxiangella marina</name>
    <dbReference type="NCBI Taxonomy" id="1579979"/>
    <lineage>
        <taxon>Bacteria</taxon>
        <taxon>Pseudomonadati</taxon>
        <taxon>Pseudomonadota</taxon>
        <taxon>Gammaproteobacteria</taxon>
        <taxon>Chromatiales</taxon>
        <taxon>Wenzhouxiangellaceae</taxon>
        <taxon>Wenzhouxiangella</taxon>
    </lineage>
</organism>
<name>A0A0K0XXE4_9GAMM</name>
<dbReference type="KEGG" id="wma:WM2015_2003"/>
<dbReference type="Gene3D" id="2.60.40.1890">
    <property type="entry name" value="PCu(A)C copper chaperone"/>
    <property type="match status" value="1"/>
</dbReference>
<dbReference type="PANTHER" id="PTHR36302:SF1">
    <property type="entry name" value="COPPER CHAPERONE PCU(A)C"/>
    <property type="match status" value="1"/>
</dbReference>
<keyword evidence="2" id="KW-1185">Reference proteome</keyword>